<gene>
    <name evidence="2" type="ORF">CYR75_10555</name>
</gene>
<keyword evidence="2" id="KW-0645">Protease</keyword>
<reference evidence="3" key="1">
    <citation type="submission" date="2017-12" db="EMBL/GenBank/DDBJ databases">
        <title>Genomic analysis of Paracoccus sp. CBA4604.</title>
        <authorList>
            <person name="Roh S.W."/>
            <person name="Kim J.Y."/>
            <person name="Kim J.S."/>
        </authorList>
    </citation>
    <scope>NUCLEOTIDE SEQUENCE [LARGE SCALE GENOMIC DNA]</scope>
    <source>
        <strain evidence="3">CBA4604</strain>
    </source>
</reference>
<proteinExistence type="predicted"/>
<evidence type="ECO:0000313" key="3">
    <source>
        <dbReference type="Proteomes" id="UP000234882"/>
    </source>
</evidence>
<dbReference type="KEGG" id="paru:CYR75_10555"/>
<accession>A0A2K9MGQ1</accession>
<dbReference type="Pfam" id="PF13975">
    <property type="entry name" value="gag-asp_proteas"/>
    <property type="match status" value="1"/>
</dbReference>
<dbReference type="InterPro" id="IPR011969">
    <property type="entry name" value="Clan_AA_Asp_peptidase_C"/>
</dbReference>
<feature type="transmembrane region" description="Helical" evidence="1">
    <location>
        <begin position="36"/>
        <end position="54"/>
    </location>
</feature>
<evidence type="ECO:0000313" key="2">
    <source>
        <dbReference type="EMBL" id="AUM74662.1"/>
    </source>
</evidence>
<keyword evidence="1" id="KW-0472">Membrane</keyword>
<keyword evidence="3" id="KW-1185">Reference proteome</keyword>
<dbReference type="Gene3D" id="2.40.70.10">
    <property type="entry name" value="Acid Proteases"/>
    <property type="match status" value="1"/>
</dbReference>
<dbReference type="NCBIfam" id="TIGR02281">
    <property type="entry name" value="clan_AA_DTGA"/>
    <property type="match status" value="1"/>
</dbReference>
<dbReference type="SUPFAM" id="SSF50630">
    <property type="entry name" value="Acid proteases"/>
    <property type="match status" value="1"/>
</dbReference>
<dbReference type="GO" id="GO:0006508">
    <property type="term" value="P:proteolysis"/>
    <property type="evidence" value="ECO:0007669"/>
    <property type="project" value="UniProtKB-KW"/>
</dbReference>
<dbReference type="CDD" id="cd05483">
    <property type="entry name" value="retropepsin_like_bacteria"/>
    <property type="match status" value="1"/>
</dbReference>
<dbReference type="InterPro" id="IPR034122">
    <property type="entry name" value="Retropepsin-like_bacterial"/>
</dbReference>
<dbReference type="EMBL" id="CP025583">
    <property type="protein sequence ID" value="AUM74662.1"/>
    <property type="molecule type" value="Genomic_DNA"/>
</dbReference>
<dbReference type="RefSeq" id="WP_101500007.1">
    <property type="nucleotide sequence ID" value="NZ_CP025583.1"/>
</dbReference>
<dbReference type="GO" id="GO:0008233">
    <property type="term" value="F:peptidase activity"/>
    <property type="evidence" value="ECO:0007669"/>
    <property type="project" value="UniProtKB-KW"/>
</dbReference>
<keyword evidence="1" id="KW-0812">Transmembrane</keyword>
<dbReference type="OrthoDB" id="7595324at2"/>
<dbReference type="AlphaFoldDB" id="A0A2K9MGQ1"/>
<dbReference type="InterPro" id="IPR021109">
    <property type="entry name" value="Peptidase_aspartic_dom_sf"/>
</dbReference>
<evidence type="ECO:0000256" key="1">
    <source>
        <dbReference type="SAM" id="Phobius"/>
    </source>
</evidence>
<name>A0A2K9MGQ1_9RHOB</name>
<dbReference type="Proteomes" id="UP000234882">
    <property type="component" value="Chromosome"/>
</dbReference>
<sequence length="190" mass="20880">MGDEWPRAAYLVLLLVAVGGYLVADMRRDPGKSLRQLLAWGMIVLGLIAGYGLWSDIRHQVAPRQIVEGDRIELPMASDGHFYVELALNDTPVTFMVDTGASGIALRQRDAERIGLRPGALDFVGFASTANGTVSTAPVRIDRVTLGDFTDRNVRAEVVEGELEISLLGMAYLRRFSRVGFEGETMVLER</sequence>
<keyword evidence="1" id="KW-1133">Transmembrane helix</keyword>
<keyword evidence="2" id="KW-0378">Hydrolase</keyword>
<feature type="transmembrane region" description="Helical" evidence="1">
    <location>
        <begin position="6"/>
        <end position="24"/>
    </location>
</feature>
<protein>
    <submittedName>
        <fullName evidence="2">TIGR02281 family clan AA aspartic protease</fullName>
    </submittedName>
</protein>
<organism evidence="2 3">
    <name type="scientific">Paracoccus jeotgali</name>
    <dbReference type="NCBI Taxonomy" id="2065379"/>
    <lineage>
        <taxon>Bacteria</taxon>
        <taxon>Pseudomonadati</taxon>
        <taxon>Pseudomonadota</taxon>
        <taxon>Alphaproteobacteria</taxon>
        <taxon>Rhodobacterales</taxon>
        <taxon>Paracoccaceae</taxon>
        <taxon>Paracoccus</taxon>
    </lineage>
</organism>